<keyword evidence="2" id="KW-0238">DNA-binding</keyword>
<feature type="domain" description="HTH gntR-type" evidence="4">
    <location>
        <begin position="12"/>
        <end position="79"/>
    </location>
</feature>
<dbReference type="InterPro" id="IPR000524">
    <property type="entry name" value="Tscrpt_reg_HTH_GntR"/>
</dbReference>
<evidence type="ECO:0000313" key="5">
    <source>
        <dbReference type="EMBL" id="PWC29255.1"/>
    </source>
</evidence>
<evidence type="ECO:0000256" key="1">
    <source>
        <dbReference type="ARBA" id="ARBA00023015"/>
    </source>
</evidence>
<dbReference type="OrthoDB" id="9788098at2"/>
<reference evidence="6" key="1">
    <citation type="submission" date="2017-10" db="EMBL/GenBank/DDBJ databases">
        <authorList>
            <person name="Toshchakov S.V."/>
            <person name="Goeva M.A."/>
        </authorList>
    </citation>
    <scope>NUCLEOTIDE SEQUENCE [LARGE SCALE GENOMIC DNA]</scope>
    <source>
        <strain evidence="6">JR1/69-1-13</strain>
    </source>
</reference>
<dbReference type="SMART" id="SM00345">
    <property type="entry name" value="HTH_GNTR"/>
    <property type="match status" value="1"/>
</dbReference>
<dbReference type="PANTHER" id="PTHR43537">
    <property type="entry name" value="TRANSCRIPTIONAL REGULATOR, GNTR FAMILY"/>
    <property type="match status" value="1"/>
</dbReference>
<dbReference type="InterPro" id="IPR036388">
    <property type="entry name" value="WH-like_DNA-bd_sf"/>
</dbReference>
<protein>
    <submittedName>
        <fullName evidence="5">GntR family transcriptional regulator</fullName>
    </submittedName>
</protein>
<evidence type="ECO:0000259" key="4">
    <source>
        <dbReference type="PROSITE" id="PS50949"/>
    </source>
</evidence>
<dbReference type="EMBL" id="PDOA01000004">
    <property type="protein sequence ID" value="PWC29255.1"/>
    <property type="molecule type" value="Genomic_DNA"/>
</dbReference>
<dbReference type="InterPro" id="IPR008920">
    <property type="entry name" value="TF_FadR/GntR_C"/>
</dbReference>
<dbReference type="GO" id="GO:0003700">
    <property type="term" value="F:DNA-binding transcription factor activity"/>
    <property type="evidence" value="ECO:0007669"/>
    <property type="project" value="InterPro"/>
</dbReference>
<dbReference type="GO" id="GO:0003677">
    <property type="term" value="F:DNA binding"/>
    <property type="evidence" value="ECO:0007669"/>
    <property type="project" value="UniProtKB-KW"/>
</dbReference>
<dbReference type="Gene3D" id="1.20.120.530">
    <property type="entry name" value="GntR ligand-binding domain-like"/>
    <property type="match status" value="1"/>
</dbReference>
<dbReference type="InterPro" id="IPR011711">
    <property type="entry name" value="GntR_C"/>
</dbReference>
<evidence type="ECO:0000256" key="3">
    <source>
        <dbReference type="ARBA" id="ARBA00023163"/>
    </source>
</evidence>
<dbReference type="SMART" id="SM00895">
    <property type="entry name" value="FCD"/>
    <property type="match status" value="1"/>
</dbReference>
<organism evidence="5 6">
    <name type="scientific">Teichococcus aestuarii</name>
    <dbReference type="NCBI Taxonomy" id="568898"/>
    <lineage>
        <taxon>Bacteria</taxon>
        <taxon>Pseudomonadati</taxon>
        <taxon>Pseudomonadota</taxon>
        <taxon>Alphaproteobacteria</taxon>
        <taxon>Acetobacterales</taxon>
        <taxon>Roseomonadaceae</taxon>
        <taxon>Roseomonas</taxon>
    </lineage>
</organism>
<dbReference type="Proteomes" id="UP000245048">
    <property type="component" value="Unassembled WGS sequence"/>
</dbReference>
<accession>A0A2U1V5S6</accession>
<dbReference type="PROSITE" id="PS50949">
    <property type="entry name" value="HTH_GNTR"/>
    <property type="match status" value="1"/>
</dbReference>
<evidence type="ECO:0000313" key="6">
    <source>
        <dbReference type="Proteomes" id="UP000245048"/>
    </source>
</evidence>
<dbReference type="CDD" id="cd07377">
    <property type="entry name" value="WHTH_GntR"/>
    <property type="match status" value="1"/>
</dbReference>
<dbReference type="SUPFAM" id="SSF46785">
    <property type="entry name" value="Winged helix' DNA-binding domain"/>
    <property type="match status" value="1"/>
</dbReference>
<keyword evidence="1" id="KW-0805">Transcription regulation</keyword>
<sequence>MQTLLLSADDLASLATRVYVRLRDAIAEGRLAAGERLSERGLAESFGVSPAPVRDALHRLEAEGLVTTLPRRGSFVADLGPAKLRQMGRLRAALEGVAAGFAAEQATPAQAAALRRRLHAVRDATEAGDLAALAAANDALHAAILAIADHAVLARHLEALRGYDHVTRRRILAAAPEEPRRALREHAGIVSAIRRGDAARAEARMRAHTLRSLSQIVEDTKP</sequence>
<keyword evidence="3" id="KW-0804">Transcription</keyword>
<dbReference type="Pfam" id="PF00392">
    <property type="entry name" value="GntR"/>
    <property type="match status" value="1"/>
</dbReference>
<dbReference type="AlphaFoldDB" id="A0A2U1V5S6"/>
<dbReference type="SUPFAM" id="SSF48008">
    <property type="entry name" value="GntR ligand-binding domain-like"/>
    <property type="match status" value="1"/>
</dbReference>
<comment type="caution">
    <text evidence="5">The sequence shown here is derived from an EMBL/GenBank/DDBJ whole genome shotgun (WGS) entry which is preliminary data.</text>
</comment>
<dbReference type="RefSeq" id="WP_109516595.1">
    <property type="nucleotide sequence ID" value="NZ_PDOA01000004.1"/>
</dbReference>
<keyword evidence="6" id="KW-1185">Reference proteome</keyword>
<dbReference type="Pfam" id="PF07729">
    <property type="entry name" value="FCD"/>
    <property type="match status" value="1"/>
</dbReference>
<evidence type="ECO:0000256" key="2">
    <source>
        <dbReference type="ARBA" id="ARBA00023125"/>
    </source>
</evidence>
<dbReference type="Gene3D" id="1.10.10.10">
    <property type="entry name" value="Winged helix-like DNA-binding domain superfamily/Winged helix DNA-binding domain"/>
    <property type="match status" value="1"/>
</dbReference>
<proteinExistence type="predicted"/>
<name>A0A2U1V5S6_9PROT</name>
<dbReference type="PANTHER" id="PTHR43537:SF49">
    <property type="entry name" value="TRANSCRIPTIONAL REGULATORY PROTEIN"/>
    <property type="match status" value="1"/>
</dbReference>
<gene>
    <name evidence="5" type="ORF">CR165_08770</name>
</gene>
<dbReference type="InterPro" id="IPR036390">
    <property type="entry name" value="WH_DNA-bd_sf"/>
</dbReference>